<dbReference type="PANTHER" id="PTHR43861:SF1">
    <property type="entry name" value="TRANS-ACONITATE 2-METHYLTRANSFERASE"/>
    <property type="match status" value="1"/>
</dbReference>
<sequence length="281" mass="29701">MPQSAQPNTQQAALWNDASGKAWVEMQPILDGMLAPFASLVVDAGYPGKGGNVLDIGCGAGATTLAMARRVGNDGRCVGLDISRPLVALARERARSEEVANANFETGDAQSYAFESGRFDAVVSRFGVMFFDDPVAAFTNIRQAARRGGKLAFVAWRGPRENDFMTTAARAAAPFLPQAPVPDPEAPGQFAFADGARVKRILEASGWTSIKVEQADVPCQIAERHLMTYATRLGPVGAALREVDQATAAKITAALPAAFAPFVADGEARFIAACWLVTALA</sequence>
<evidence type="ECO:0000313" key="4">
    <source>
        <dbReference type="EMBL" id="RAZ76486.1"/>
    </source>
</evidence>
<dbReference type="CDD" id="cd02440">
    <property type="entry name" value="AdoMet_MTases"/>
    <property type="match status" value="1"/>
</dbReference>
<dbReference type="AlphaFoldDB" id="A0A330GU78"/>
<reference evidence="4 5" key="1">
    <citation type="submission" date="2018-07" db="EMBL/GenBank/DDBJ databases">
        <title>Diversity of Mesorhizobium strains in Brazil.</title>
        <authorList>
            <person name="Helene L.C.F."/>
            <person name="Dall'Agnol R."/>
            <person name="Delamuta J.R.M."/>
            <person name="Hungria M."/>
        </authorList>
    </citation>
    <scope>NUCLEOTIDE SEQUENCE [LARGE SCALE GENOMIC DNA]</scope>
    <source>
        <strain evidence="4 5">CNPSo 3140</strain>
    </source>
</reference>
<keyword evidence="1 4" id="KW-0489">Methyltransferase</keyword>
<evidence type="ECO:0000256" key="1">
    <source>
        <dbReference type="ARBA" id="ARBA00022603"/>
    </source>
</evidence>
<comment type="caution">
    <text evidence="4">The sequence shown here is derived from an EMBL/GenBank/DDBJ whole genome shotgun (WGS) entry which is preliminary data.</text>
</comment>
<dbReference type="Pfam" id="PF13649">
    <property type="entry name" value="Methyltransf_25"/>
    <property type="match status" value="1"/>
</dbReference>
<protein>
    <submittedName>
        <fullName evidence="4">SAM-dependent methyltransferase</fullName>
    </submittedName>
</protein>
<dbReference type="InterPro" id="IPR041698">
    <property type="entry name" value="Methyltransf_25"/>
</dbReference>
<organism evidence="4 5">
    <name type="scientific">Mesorhizobium atlanticum</name>
    <dbReference type="NCBI Taxonomy" id="2233532"/>
    <lineage>
        <taxon>Bacteria</taxon>
        <taxon>Pseudomonadati</taxon>
        <taxon>Pseudomonadota</taxon>
        <taxon>Alphaproteobacteria</taxon>
        <taxon>Hyphomicrobiales</taxon>
        <taxon>Phyllobacteriaceae</taxon>
        <taxon>Mesorhizobium</taxon>
    </lineage>
</organism>
<evidence type="ECO:0000259" key="3">
    <source>
        <dbReference type="Pfam" id="PF13649"/>
    </source>
</evidence>
<evidence type="ECO:0000313" key="5">
    <source>
        <dbReference type="Proteomes" id="UP000251956"/>
    </source>
</evidence>
<dbReference type="InterPro" id="IPR029063">
    <property type="entry name" value="SAM-dependent_MTases_sf"/>
</dbReference>
<keyword evidence="2 4" id="KW-0808">Transferase</keyword>
<dbReference type="EMBL" id="QMBQ01000004">
    <property type="protein sequence ID" value="RAZ76486.1"/>
    <property type="molecule type" value="Genomic_DNA"/>
</dbReference>
<dbReference type="PANTHER" id="PTHR43861">
    <property type="entry name" value="TRANS-ACONITATE 2-METHYLTRANSFERASE-RELATED"/>
    <property type="match status" value="1"/>
</dbReference>
<name>A0A330GU78_9HYPH</name>
<accession>A0A330GU78</accession>
<gene>
    <name evidence="4" type="ORF">DPM35_15490</name>
</gene>
<dbReference type="GO" id="GO:0032259">
    <property type="term" value="P:methylation"/>
    <property type="evidence" value="ECO:0007669"/>
    <property type="project" value="UniProtKB-KW"/>
</dbReference>
<feature type="domain" description="Methyltransferase" evidence="3">
    <location>
        <begin position="53"/>
        <end position="149"/>
    </location>
</feature>
<keyword evidence="5" id="KW-1185">Reference proteome</keyword>
<dbReference type="SUPFAM" id="SSF53335">
    <property type="entry name" value="S-adenosyl-L-methionine-dependent methyltransferases"/>
    <property type="match status" value="1"/>
</dbReference>
<proteinExistence type="predicted"/>
<evidence type="ECO:0000256" key="2">
    <source>
        <dbReference type="ARBA" id="ARBA00022679"/>
    </source>
</evidence>
<dbReference type="OrthoDB" id="9777638at2"/>
<dbReference type="RefSeq" id="WP_112128493.1">
    <property type="nucleotide sequence ID" value="NZ_QMBQ01000004.1"/>
</dbReference>
<dbReference type="Proteomes" id="UP000251956">
    <property type="component" value="Unassembled WGS sequence"/>
</dbReference>
<dbReference type="Gene3D" id="3.40.50.150">
    <property type="entry name" value="Vaccinia Virus protein VP39"/>
    <property type="match status" value="1"/>
</dbReference>
<dbReference type="GO" id="GO:0008168">
    <property type="term" value="F:methyltransferase activity"/>
    <property type="evidence" value="ECO:0007669"/>
    <property type="project" value="UniProtKB-KW"/>
</dbReference>